<dbReference type="KEGG" id="acan:ACA1_177400"/>
<dbReference type="VEuPathDB" id="AmoebaDB:ACA1_177400"/>
<proteinExistence type="predicted"/>
<evidence type="ECO:0000256" key="1">
    <source>
        <dbReference type="SAM" id="MobiDB-lite"/>
    </source>
</evidence>
<dbReference type="AlphaFoldDB" id="L8GTB0"/>
<evidence type="ECO:0000313" key="3">
    <source>
        <dbReference type="Proteomes" id="UP000011083"/>
    </source>
</evidence>
<dbReference type="Proteomes" id="UP000011083">
    <property type="component" value="Unassembled WGS sequence"/>
</dbReference>
<dbReference type="EMBL" id="KB008006">
    <property type="protein sequence ID" value="ELR16132.1"/>
    <property type="molecule type" value="Genomic_DNA"/>
</dbReference>
<keyword evidence="3" id="KW-1185">Reference proteome</keyword>
<protein>
    <submittedName>
        <fullName evidence="2">Uncharacterized protein</fullName>
    </submittedName>
</protein>
<feature type="compositionally biased region" description="Basic residues" evidence="1">
    <location>
        <begin position="51"/>
        <end position="63"/>
    </location>
</feature>
<feature type="compositionally biased region" description="Basic and acidic residues" evidence="1">
    <location>
        <begin position="164"/>
        <end position="189"/>
    </location>
</feature>
<organism evidence="2 3">
    <name type="scientific">Acanthamoeba castellanii (strain ATCC 30010 / Neff)</name>
    <dbReference type="NCBI Taxonomy" id="1257118"/>
    <lineage>
        <taxon>Eukaryota</taxon>
        <taxon>Amoebozoa</taxon>
        <taxon>Discosea</taxon>
        <taxon>Longamoebia</taxon>
        <taxon>Centramoebida</taxon>
        <taxon>Acanthamoebidae</taxon>
        <taxon>Acanthamoeba</taxon>
    </lineage>
</organism>
<name>L8GTB0_ACACF</name>
<feature type="region of interest" description="Disordered" evidence="1">
    <location>
        <begin position="151"/>
        <end position="189"/>
    </location>
</feature>
<accession>L8GTB0</accession>
<evidence type="ECO:0000313" key="2">
    <source>
        <dbReference type="EMBL" id="ELR16132.1"/>
    </source>
</evidence>
<sequence>MSMASPTLAGAPQWQRDVWRRQQDEMVAVPSYLDVDKVEADSFLAYASPSTKKKQEKQKKQKRSGSGMGGSTAAAGGEKATNKRWKRRKQSLGEVAVSEEAPATTSSPRREGIAETEVQRQHLAAILEENNTSSPSIGGHSTLLALAPANSAGVTTKQKQKQKQKTEDGVRHLKSKNKTESKKRLRLREEDERRAARLAFVDTELNQVNAMAWYHRLDVLSRPQRNP</sequence>
<dbReference type="RefSeq" id="XP_004338145.1">
    <property type="nucleotide sequence ID" value="XM_004338097.1"/>
</dbReference>
<dbReference type="GeneID" id="14916856"/>
<reference evidence="2 3" key="1">
    <citation type="journal article" date="2013" name="Genome Biol.">
        <title>Genome of Acanthamoeba castellanii highlights extensive lateral gene transfer and early evolution of tyrosine kinase signaling.</title>
        <authorList>
            <person name="Clarke M."/>
            <person name="Lohan A.J."/>
            <person name="Liu B."/>
            <person name="Lagkouvardos I."/>
            <person name="Roy S."/>
            <person name="Zafar N."/>
            <person name="Bertelli C."/>
            <person name="Schilde C."/>
            <person name="Kianianmomeni A."/>
            <person name="Burglin T.R."/>
            <person name="Frech C."/>
            <person name="Turcotte B."/>
            <person name="Kopec K.O."/>
            <person name="Synnott J.M."/>
            <person name="Choo C."/>
            <person name="Paponov I."/>
            <person name="Finkler A."/>
            <person name="Soon Heng Tan C."/>
            <person name="Hutchins A.P."/>
            <person name="Weinmeier T."/>
            <person name="Rattei T."/>
            <person name="Chu J.S."/>
            <person name="Gimenez G."/>
            <person name="Irimia M."/>
            <person name="Rigden D.J."/>
            <person name="Fitzpatrick D.A."/>
            <person name="Lorenzo-Morales J."/>
            <person name="Bateman A."/>
            <person name="Chiu C.H."/>
            <person name="Tang P."/>
            <person name="Hegemann P."/>
            <person name="Fromm H."/>
            <person name="Raoult D."/>
            <person name="Greub G."/>
            <person name="Miranda-Saavedra D."/>
            <person name="Chen N."/>
            <person name="Nash P."/>
            <person name="Ginger M.L."/>
            <person name="Horn M."/>
            <person name="Schaap P."/>
            <person name="Caler L."/>
            <person name="Loftus B."/>
        </authorList>
    </citation>
    <scope>NUCLEOTIDE SEQUENCE [LARGE SCALE GENOMIC DNA]</scope>
    <source>
        <strain evidence="2 3">Neff</strain>
    </source>
</reference>
<gene>
    <name evidence="2" type="ORF">ACA1_177400</name>
</gene>
<feature type="region of interest" description="Disordered" evidence="1">
    <location>
        <begin position="45"/>
        <end position="115"/>
    </location>
</feature>